<gene>
    <name evidence="2" type="ORF">GNT65_14175</name>
</gene>
<evidence type="ECO:0000256" key="1">
    <source>
        <dbReference type="SAM" id="Phobius"/>
    </source>
</evidence>
<keyword evidence="1" id="KW-0812">Transmembrane</keyword>
<evidence type="ECO:0000313" key="3">
    <source>
        <dbReference type="Proteomes" id="UP000474778"/>
    </source>
</evidence>
<dbReference type="RefSeq" id="WP_160797251.1">
    <property type="nucleotide sequence ID" value="NZ_CANMWR010000008.1"/>
</dbReference>
<keyword evidence="3" id="KW-1185">Reference proteome</keyword>
<proteinExistence type="predicted"/>
<protein>
    <submittedName>
        <fullName evidence="2">Uncharacterized protein</fullName>
    </submittedName>
</protein>
<dbReference type="EMBL" id="WRPA01000012">
    <property type="protein sequence ID" value="MXR69805.1"/>
    <property type="molecule type" value="Genomic_DNA"/>
</dbReference>
<feature type="transmembrane region" description="Helical" evidence="1">
    <location>
        <begin position="12"/>
        <end position="33"/>
    </location>
</feature>
<evidence type="ECO:0000313" key="2">
    <source>
        <dbReference type="EMBL" id="MXR69805.1"/>
    </source>
</evidence>
<comment type="caution">
    <text evidence="2">The sequence shown here is derived from an EMBL/GenBank/DDBJ whole genome shotgun (WGS) entry which is preliminary data.</text>
</comment>
<dbReference type="AlphaFoldDB" id="A0A6L7HZR3"/>
<sequence length="287" mass="32462">MTNTQQRGQALVESVVGLSLVIIPLLIIFPLLAKVSSAQHRADQAAHYNAWERTVWKEGRPDRMPRRSGLYVAIRSDEEQMKYLPWRFYQQDGRKIATREREQWSWDNNVHPLLKYPLKRDGKETLLLKNLQESAKDEQELARIGGSQQGTGTPGTYGKTVEQAVGMLSFTGFKLPRDQFYRTKIKTDLENLEMEDLDSLNLSVEGQSALLASGWNAAGPYHVKNRVRRLVLTNYMDVGVIRTAQNLIGIIPFGKEIRSNSLKLGFVEPDVLPANRLCTYGTKNCGG</sequence>
<keyword evidence="1" id="KW-0472">Membrane</keyword>
<reference evidence="2 3" key="1">
    <citation type="submission" date="2019-12" db="EMBL/GenBank/DDBJ databases">
        <title>Shewanella insulae sp. nov., isolated from a tidal flat.</title>
        <authorList>
            <person name="Yoon J.-H."/>
        </authorList>
    </citation>
    <scope>NUCLEOTIDE SEQUENCE [LARGE SCALE GENOMIC DNA]</scope>
    <source>
        <strain evidence="2 3">JBTF-M18</strain>
    </source>
</reference>
<organism evidence="2 3">
    <name type="scientific">Shewanella insulae</name>
    <dbReference type="NCBI Taxonomy" id="2681496"/>
    <lineage>
        <taxon>Bacteria</taxon>
        <taxon>Pseudomonadati</taxon>
        <taxon>Pseudomonadota</taxon>
        <taxon>Gammaproteobacteria</taxon>
        <taxon>Alteromonadales</taxon>
        <taxon>Shewanellaceae</taxon>
        <taxon>Shewanella</taxon>
    </lineage>
</organism>
<name>A0A6L7HZR3_9GAMM</name>
<accession>A0A6L7HZR3</accession>
<keyword evidence="1" id="KW-1133">Transmembrane helix</keyword>
<dbReference type="Proteomes" id="UP000474778">
    <property type="component" value="Unassembled WGS sequence"/>
</dbReference>